<gene>
    <name evidence="1" type="ORF">METZ01_LOCUS398779</name>
</gene>
<proteinExistence type="predicted"/>
<accession>A0A382VIT1</accession>
<sequence length="68" mass="7930">MKKLNNDIISILKAYLKCNEVSCNNYGIRRLHYNGTYCEKCYKKILDSYYKTEWDSEICGGGGEMFLS</sequence>
<organism evidence="1">
    <name type="scientific">marine metagenome</name>
    <dbReference type="NCBI Taxonomy" id="408172"/>
    <lineage>
        <taxon>unclassified sequences</taxon>
        <taxon>metagenomes</taxon>
        <taxon>ecological metagenomes</taxon>
    </lineage>
</organism>
<reference evidence="1" key="1">
    <citation type="submission" date="2018-05" db="EMBL/GenBank/DDBJ databases">
        <authorList>
            <person name="Lanie J.A."/>
            <person name="Ng W.-L."/>
            <person name="Kazmierczak K.M."/>
            <person name="Andrzejewski T.M."/>
            <person name="Davidsen T.M."/>
            <person name="Wayne K.J."/>
            <person name="Tettelin H."/>
            <person name="Glass J.I."/>
            <person name="Rusch D."/>
            <person name="Podicherti R."/>
            <person name="Tsui H.-C.T."/>
            <person name="Winkler M.E."/>
        </authorList>
    </citation>
    <scope>NUCLEOTIDE SEQUENCE</scope>
</reference>
<protein>
    <submittedName>
        <fullName evidence="1">Uncharacterized protein</fullName>
    </submittedName>
</protein>
<dbReference type="AlphaFoldDB" id="A0A382VIT1"/>
<dbReference type="EMBL" id="UINC01151998">
    <property type="protein sequence ID" value="SVD45925.1"/>
    <property type="molecule type" value="Genomic_DNA"/>
</dbReference>
<name>A0A382VIT1_9ZZZZ</name>
<evidence type="ECO:0000313" key="1">
    <source>
        <dbReference type="EMBL" id="SVD45925.1"/>
    </source>
</evidence>